<keyword evidence="2" id="KW-1185">Reference proteome</keyword>
<dbReference type="GeneID" id="30195349"/>
<proteinExistence type="predicted"/>
<dbReference type="AlphaFoldDB" id="A0A1E3IQD2"/>
<comment type="caution">
    <text evidence="1">The sequence shown here is derived from an EMBL/GenBank/DDBJ whole genome shotgun (WGS) entry which is preliminary data.</text>
</comment>
<name>A0A1E3IQD2_9TREE</name>
<gene>
    <name evidence="1" type="ORF">L198_06137</name>
</gene>
<organism evidence="1 2">
    <name type="scientific">Cryptococcus wingfieldii CBS 7118</name>
    <dbReference type="NCBI Taxonomy" id="1295528"/>
    <lineage>
        <taxon>Eukaryota</taxon>
        <taxon>Fungi</taxon>
        <taxon>Dikarya</taxon>
        <taxon>Basidiomycota</taxon>
        <taxon>Agaricomycotina</taxon>
        <taxon>Tremellomycetes</taxon>
        <taxon>Tremellales</taxon>
        <taxon>Cryptococcaceae</taxon>
        <taxon>Cryptococcus</taxon>
    </lineage>
</organism>
<dbReference type="RefSeq" id="XP_019029922.1">
    <property type="nucleotide sequence ID" value="XM_019178203.1"/>
</dbReference>
<dbReference type="EMBL" id="AWGH01000020">
    <property type="protein sequence ID" value="ODN90820.1"/>
    <property type="molecule type" value="Genomic_DNA"/>
</dbReference>
<dbReference type="OrthoDB" id="10618044at2759"/>
<evidence type="ECO:0000313" key="1">
    <source>
        <dbReference type="EMBL" id="ODN90820.1"/>
    </source>
</evidence>
<protein>
    <submittedName>
        <fullName evidence="1">Uncharacterized protein</fullName>
    </submittedName>
</protein>
<dbReference type="Proteomes" id="UP000094819">
    <property type="component" value="Unassembled WGS sequence"/>
</dbReference>
<evidence type="ECO:0000313" key="2">
    <source>
        <dbReference type="Proteomes" id="UP000094819"/>
    </source>
</evidence>
<reference evidence="1 2" key="1">
    <citation type="submission" date="2016-06" db="EMBL/GenBank/DDBJ databases">
        <title>Evolution of pathogenesis and genome organization in the Tremellales.</title>
        <authorList>
            <person name="Cuomo C."/>
            <person name="Litvintseva A."/>
            <person name="Heitman J."/>
            <person name="Chen Y."/>
            <person name="Sun S."/>
            <person name="Springer D."/>
            <person name="Dromer F."/>
            <person name="Young S."/>
            <person name="Zeng Q."/>
            <person name="Chapman S."/>
            <person name="Gujja S."/>
            <person name="Saif S."/>
            <person name="Birren B."/>
        </authorList>
    </citation>
    <scope>NUCLEOTIDE SEQUENCE [LARGE SCALE GENOMIC DNA]</scope>
    <source>
        <strain evidence="1 2">CBS 7118</strain>
    </source>
</reference>
<accession>A0A1E3IQD2</accession>
<sequence length="421" mass="47185">MPRPSLPPIDPSTPPELICPCRKRVRPQLGASCEFCASKSKRQAAKRLEGRQKGKVARKLSELNEHPVFSTKVDLQTAAMSLLRAHHASPETFIHAAGHADEPSDEVISIRGSYQSPVEIQAAWSVPPGERPLNFGDAEQFLRRIGPTIAGVDTDSPYKFTYHDIPHSTDIPDTSTDYDCVARFICCQSLQSKRNGREKEKDPSKKARLGRTCMRRFDCQGEMTLRYDFALNALRLCIKHSIPHVTYQSVTFPDEALTVVERLVADGTVDITPIMQRITFKFPHLTWISRAQVRNAVRETLSSRYLLDKEPIQSLRAGLAQAAENGSVGLIDIDVPGVTAIAWAVLPILDEIKRRHLTVEEAFMDATCEFQERAVTSNTRDTNTQREKRRGKGRWYVRFYDAMKAVASMKHGEPGSSADVN</sequence>